<name>A0A7Y9ISK9_9BURK</name>
<evidence type="ECO:0000256" key="1">
    <source>
        <dbReference type="ARBA" id="ARBA00006987"/>
    </source>
</evidence>
<evidence type="ECO:0000256" key="2">
    <source>
        <dbReference type="SAM" id="SignalP"/>
    </source>
</evidence>
<evidence type="ECO:0000313" key="3">
    <source>
        <dbReference type="EMBL" id="NYE82206.1"/>
    </source>
</evidence>
<dbReference type="AlphaFoldDB" id="A0A7Y9ISK9"/>
<comment type="similarity">
    <text evidence="1">Belongs to the UPF0065 (bug) family.</text>
</comment>
<dbReference type="PROSITE" id="PS51257">
    <property type="entry name" value="PROKAR_LIPOPROTEIN"/>
    <property type="match status" value="1"/>
</dbReference>
<dbReference type="PANTHER" id="PTHR42928">
    <property type="entry name" value="TRICARBOXYLATE-BINDING PROTEIN"/>
    <property type="match status" value="1"/>
</dbReference>
<dbReference type="PIRSF" id="PIRSF017082">
    <property type="entry name" value="YflP"/>
    <property type="match status" value="1"/>
</dbReference>
<dbReference type="SUPFAM" id="SSF53850">
    <property type="entry name" value="Periplasmic binding protein-like II"/>
    <property type="match status" value="1"/>
</dbReference>
<protein>
    <submittedName>
        <fullName evidence="3">Tripartite-type tricarboxylate transporter receptor subunit TctC</fullName>
    </submittedName>
</protein>
<dbReference type="InterPro" id="IPR042100">
    <property type="entry name" value="Bug_dom1"/>
</dbReference>
<dbReference type="PANTHER" id="PTHR42928:SF5">
    <property type="entry name" value="BLR1237 PROTEIN"/>
    <property type="match status" value="1"/>
</dbReference>
<keyword evidence="4" id="KW-1185">Reference proteome</keyword>
<gene>
    <name evidence="3" type="ORF">FHW18_001477</name>
</gene>
<dbReference type="RefSeq" id="WP_257022162.1">
    <property type="nucleotide sequence ID" value="NZ_JACBYR010000001.1"/>
</dbReference>
<keyword evidence="2" id="KW-0732">Signal</keyword>
<dbReference type="InterPro" id="IPR005064">
    <property type="entry name" value="BUG"/>
</dbReference>
<dbReference type="Proteomes" id="UP000542125">
    <property type="component" value="Unassembled WGS sequence"/>
</dbReference>
<dbReference type="Gene3D" id="3.40.190.10">
    <property type="entry name" value="Periplasmic binding protein-like II"/>
    <property type="match status" value="1"/>
</dbReference>
<comment type="caution">
    <text evidence="3">The sequence shown here is derived from an EMBL/GenBank/DDBJ whole genome shotgun (WGS) entry which is preliminary data.</text>
</comment>
<accession>A0A7Y9ISK9</accession>
<dbReference type="Gene3D" id="3.40.190.150">
    <property type="entry name" value="Bordetella uptake gene, domain 1"/>
    <property type="match status" value="1"/>
</dbReference>
<feature type="signal peptide" evidence="2">
    <location>
        <begin position="1"/>
        <end position="22"/>
    </location>
</feature>
<organism evidence="3 4">
    <name type="scientific">Pigmentiphaga litoralis</name>
    <dbReference type="NCBI Taxonomy" id="516702"/>
    <lineage>
        <taxon>Bacteria</taxon>
        <taxon>Pseudomonadati</taxon>
        <taxon>Pseudomonadota</taxon>
        <taxon>Betaproteobacteria</taxon>
        <taxon>Burkholderiales</taxon>
        <taxon>Alcaligenaceae</taxon>
        <taxon>Pigmentiphaga</taxon>
    </lineage>
</organism>
<dbReference type="Pfam" id="PF03401">
    <property type="entry name" value="TctC"/>
    <property type="match status" value="1"/>
</dbReference>
<dbReference type="CDD" id="cd07012">
    <property type="entry name" value="PBP2_Bug_TTT"/>
    <property type="match status" value="1"/>
</dbReference>
<feature type="chain" id="PRO_5031333821" evidence="2">
    <location>
        <begin position="23"/>
        <end position="324"/>
    </location>
</feature>
<proteinExistence type="inferred from homology"/>
<evidence type="ECO:0000313" key="4">
    <source>
        <dbReference type="Proteomes" id="UP000542125"/>
    </source>
</evidence>
<dbReference type="EMBL" id="JACBYR010000001">
    <property type="protein sequence ID" value="NYE82206.1"/>
    <property type="molecule type" value="Genomic_DNA"/>
</dbReference>
<sequence length="324" mass="34388">MRCWTPLMTGLLLACAALGARAESDYPNRPIRMVVPLAVASSVDNAARIMAQKMSTNMGQAIIIENLPGAAGVIGAERVAKSPPDGYTIGAFHDGLMTMVPHLQASLNWDIMKDFEPISLVATIEWGLVTAPNAPFDTAADFIKVAKANPKRIYYGTGGIGSPQHVAMALFAADARIQIEHVTYKGATQAALGVAGGDVQVGFQGIATVAPMIRSGKLKLLGVATPGRMAQYPDTPTISESGLRGFEFSSWFAMMVPTGTPADIRARLHAEIMKALQDPEVRGKLEALGLKPGGSTPDYLARATRAQYAAYGKMMHDAGIKPEH</sequence>
<keyword evidence="3" id="KW-0675">Receptor</keyword>
<reference evidence="3 4" key="1">
    <citation type="submission" date="2020-07" db="EMBL/GenBank/DDBJ databases">
        <title>Genomic Encyclopedia of Type Strains, Phase IV (KMG-V): Genome sequencing to study the core and pangenomes of soil and plant-associated prokaryotes.</title>
        <authorList>
            <person name="Whitman W."/>
        </authorList>
    </citation>
    <scope>NUCLEOTIDE SEQUENCE [LARGE SCALE GENOMIC DNA]</scope>
    <source>
        <strain evidence="3 4">SAS40</strain>
    </source>
</reference>